<dbReference type="Proteomes" id="UP000249789">
    <property type="component" value="Unassembled WGS sequence"/>
</dbReference>
<keyword evidence="4" id="KW-1185">Reference proteome</keyword>
<organism evidence="3 4">
    <name type="scientific">Aspergillus fijiensis CBS 313.89</name>
    <dbReference type="NCBI Taxonomy" id="1448319"/>
    <lineage>
        <taxon>Eukaryota</taxon>
        <taxon>Fungi</taxon>
        <taxon>Dikarya</taxon>
        <taxon>Ascomycota</taxon>
        <taxon>Pezizomycotina</taxon>
        <taxon>Eurotiomycetes</taxon>
        <taxon>Eurotiomycetidae</taxon>
        <taxon>Eurotiales</taxon>
        <taxon>Aspergillaceae</taxon>
        <taxon>Aspergillus</taxon>
    </lineage>
</organism>
<dbReference type="GeneID" id="63866985"/>
<dbReference type="RefSeq" id="XP_040805196.1">
    <property type="nucleotide sequence ID" value="XM_040949650.1"/>
</dbReference>
<feature type="domain" description="NWD NACHT-NTPase N-terminal" evidence="2">
    <location>
        <begin position="124"/>
        <end position="325"/>
    </location>
</feature>
<evidence type="ECO:0000256" key="1">
    <source>
        <dbReference type="SAM" id="MobiDB-lite"/>
    </source>
</evidence>
<dbReference type="VEuPathDB" id="FungiDB:BO72DRAFT_518475"/>
<accession>A0A8G1S2E2</accession>
<name>A0A8G1S2E2_9EURO</name>
<evidence type="ECO:0000313" key="4">
    <source>
        <dbReference type="Proteomes" id="UP000249789"/>
    </source>
</evidence>
<feature type="region of interest" description="Disordered" evidence="1">
    <location>
        <begin position="1"/>
        <end position="116"/>
    </location>
</feature>
<feature type="compositionally biased region" description="Basic and acidic residues" evidence="1">
    <location>
        <begin position="93"/>
        <end position="115"/>
    </location>
</feature>
<dbReference type="InterPro" id="IPR031359">
    <property type="entry name" value="NACHT_N"/>
</dbReference>
<protein>
    <recommendedName>
        <fullName evidence="2">NWD NACHT-NTPase N-terminal domain-containing protein</fullName>
    </recommendedName>
</protein>
<sequence>MPRHKVHRPGWLKGLSKKEKPSDSHQTVSASKPKHPIQVESATSSPAPESRVEGIIRSSDATDTDAQTEGSQDSFHTQSQQGELENGFEDELGYERDVTPENEAKPGDDPQDKPDAAAQYKWTALWSAAYEKLGDEDRDLLKRYETEILKQSEKSGQKGTTDADTGRQQRMEAIIRQELDKLEAKQLTVEFKDKTVYVRDGMRRVVQGILASKDLISAIISTEPHASVVWAGVLLVLPLMLNPITQEDDATAGFEFISALLVRYRPIQSQIWKGSNDVPASDKHWLKRQIVSVYAEVLRYHARFLKQYHESSRMGRYLRDVFVADN</sequence>
<reference evidence="3 4" key="1">
    <citation type="submission" date="2018-02" db="EMBL/GenBank/DDBJ databases">
        <title>The genomes of Aspergillus section Nigri reveals drivers in fungal speciation.</title>
        <authorList>
            <consortium name="DOE Joint Genome Institute"/>
            <person name="Vesth T.C."/>
            <person name="Nybo J."/>
            <person name="Theobald S."/>
            <person name="Brandl J."/>
            <person name="Frisvad J.C."/>
            <person name="Nielsen K.F."/>
            <person name="Lyhne E.K."/>
            <person name="Kogle M.E."/>
            <person name="Kuo A."/>
            <person name="Riley R."/>
            <person name="Clum A."/>
            <person name="Nolan M."/>
            <person name="Lipzen A."/>
            <person name="Salamov A."/>
            <person name="Henrissat B."/>
            <person name="Wiebenga A."/>
            <person name="De vries R.P."/>
            <person name="Grigoriev I.V."/>
            <person name="Mortensen U.H."/>
            <person name="Andersen M.R."/>
            <person name="Baker S.E."/>
        </authorList>
    </citation>
    <scope>NUCLEOTIDE SEQUENCE [LARGE SCALE GENOMIC DNA]</scope>
    <source>
        <strain evidence="3 4">CBS 313.89</strain>
    </source>
</reference>
<dbReference type="EMBL" id="KZ824626">
    <property type="protein sequence ID" value="RAK81186.1"/>
    <property type="molecule type" value="Genomic_DNA"/>
</dbReference>
<feature type="compositionally biased region" description="Basic residues" evidence="1">
    <location>
        <begin position="1"/>
        <end position="10"/>
    </location>
</feature>
<feature type="compositionally biased region" description="Polar residues" evidence="1">
    <location>
        <begin position="59"/>
        <end position="83"/>
    </location>
</feature>
<gene>
    <name evidence="3" type="ORF">BO72DRAFT_518475</name>
</gene>
<dbReference type="OrthoDB" id="4497594at2759"/>
<dbReference type="Pfam" id="PF17100">
    <property type="entry name" value="NACHT_N"/>
    <property type="match status" value="1"/>
</dbReference>
<evidence type="ECO:0000313" key="3">
    <source>
        <dbReference type="EMBL" id="RAK81186.1"/>
    </source>
</evidence>
<dbReference type="AlphaFoldDB" id="A0A8G1S2E2"/>
<evidence type="ECO:0000259" key="2">
    <source>
        <dbReference type="Pfam" id="PF17100"/>
    </source>
</evidence>
<proteinExistence type="predicted"/>